<keyword evidence="7" id="KW-0175">Coiled coil</keyword>
<dbReference type="InterPro" id="IPR000884">
    <property type="entry name" value="TSP1_rpt"/>
</dbReference>
<evidence type="ECO:0000259" key="10">
    <source>
        <dbReference type="PROSITE" id="PS50234"/>
    </source>
</evidence>
<dbReference type="SMART" id="SM00209">
    <property type="entry name" value="TSP1"/>
    <property type="match status" value="6"/>
</dbReference>
<feature type="domain" description="VWFA" evidence="10">
    <location>
        <begin position="553"/>
        <end position="741"/>
    </location>
</feature>
<feature type="region of interest" description="Disordered" evidence="8">
    <location>
        <begin position="2140"/>
        <end position="2159"/>
    </location>
</feature>
<dbReference type="InterPro" id="IPR036465">
    <property type="entry name" value="vWFA_dom_sf"/>
</dbReference>
<dbReference type="PANTHER" id="PTHR22906">
    <property type="entry name" value="PROPERDIN"/>
    <property type="match status" value="1"/>
</dbReference>
<comment type="subcellular location">
    <subcellularLocation>
        <location evidence="1">Secreted</location>
    </subcellularLocation>
</comment>
<dbReference type="CDD" id="cd00198">
    <property type="entry name" value="vWFA"/>
    <property type="match status" value="3"/>
</dbReference>
<keyword evidence="5" id="KW-1015">Disulfide bond</keyword>
<dbReference type="PANTHER" id="PTHR22906:SF43">
    <property type="entry name" value="PROPERDIN"/>
    <property type="match status" value="1"/>
</dbReference>
<evidence type="ECO:0000256" key="7">
    <source>
        <dbReference type="SAM" id="Coils"/>
    </source>
</evidence>
<feature type="region of interest" description="Disordered" evidence="8">
    <location>
        <begin position="189"/>
        <end position="208"/>
    </location>
</feature>
<dbReference type="PROSITE" id="PS50092">
    <property type="entry name" value="TSP1"/>
    <property type="match status" value="6"/>
</dbReference>
<dbReference type="InterPro" id="IPR002035">
    <property type="entry name" value="VWF_A"/>
</dbReference>
<dbReference type="InterPro" id="IPR052065">
    <property type="entry name" value="Compl_asym_regulator"/>
</dbReference>
<keyword evidence="4" id="KW-0677">Repeat</keyword>
<accession>A0ABN9S767</accession>
<evidence type="ECO:0000256" key="1">
    <source>
        <dbReference type="ARBA" id="ARBA00004613"/>
    </source>
</evidence>
<dbReference type="SUPFAM" id="SSF53300">
    <property type="entry name" value="vWA-like"/>
    <property type="match status" value="3"/>
</dbReference>
<sequence length="2803" mass="306277">MRLMLGLALALALCAPGRAALLRSGADAEGKRAVAGTSLRAKVGYMVQDMLRSRDTTTRHIAHKLHKKMKLSERCHAEDKCQGGEGPAAHLYNGGQAAGSSARNNAYELSLRQDGPGCLPPAILQLSKCPNAYGDDTYSLAQFQICDTDNGTQVEVSDAALAAKLNRSPRVQKVLQEVLGAASSGAPSLLQIDQAPPPQSVKQPKGGSRKCLNGQVNCGYLHDLMALEWGKFKDLVDELTYIMQRNRDAYEGEKENMNEQIATLRSNKMKFTEMLGESISEINSLTAATREKQQQHRDIERAFTMRMANCKKRMSEILYTNICGTRTVRNALMRYSSVSPTNSIKDCDVTDWSAGPCTTDGRGSSVPVDCDDSCPADVGGVDVDACGGMKHLTRQVIVSPNSFGMACPPLFFERKNGTEGMKCNQFHCPVHCSLSEWSGWSGCSKECGGGTQGRTRSILVKPKNGGTECDATLEEQPCNTGSCDRDCTLMPWTAWEPCSMACGGGIQERVRKVDIPIRANGKCPGQKHPDRFQMQECNTQDCVGDEICIARQDLVIAIDGSGSLKQEGFDILQKFALNLTSRYQSTYYGVEDMRIGLVLFGNGEYFDNGTVAAALEVVPITSDLESVSTAIAGLQWQRGFTNMMQALQAADNMFAEGRDDAQSAVMVLSDGRYTNAYRTTMKARALKDKGVQIFMAPIADSSTDSLLVLRGWASEPWETNYERIPGLTALINNEPEFAQKLLVKFCPRAFSPSQKIEEETQQGFLKIHEEGYPSDSCGEWKRMRNADTAEACMELVKQVGILAFAFEEGGRGAGTCYSEAIDVTDDLWAEAVNDRVNLTCPGGTWVYNEYASTYIMNPSMFGARVPFPMTLQVAVLLPQVALSDSPPASIADNEAYTRASQPAAMRLMLGLALALALCAPGRAALLRSGADAEGKRAVAGTSLRAKVGYMVQDMLRSRDTTTRHIAHKLHKKMKLSDALPLLEDKLPKDVTSLLHLSNGGQAAGQFSEVSLAKGRVYLNNMMYDAWLQLDQIEVECKEFEESNRMVFSQVVTDLEHLGSDLADKERMKSEAEGGIADMKTRINDLEGALGILKRGFQSTREKNAYELSLRQDDQDVFTAILQLSKCPNAYGDDTYSLTQFQICDSDNGTRVEVSDASLAAKLNRSPRVQKVLQEVLGAASSGAPSLLQIDQAPPPKSVKQPKGGSRKCINGQVNCGYLHDLMALEWGKFKDLVDELTYIMQRNRDAYEGEKENTNEQIATLRSNKMKFTEMLGEAISEINSLTAATREKQQQHRDIERAFTIKMADCKKRMSEILYTNICGTRTVRNALMRYSSVSPTASIKDCDVTDWSAGPCTTDGRGSSVPVDCDDSCPADVGGVDVDTCGGMKHLTRQVIVSPNSFGMACPPLFFERKNGTEGMKCNQFHCPVHCSMSEWSGWSGCSKECGGGTQGKTRSILVKPKNGGTECDTTLEEQPCNTGSCDRDCTLMPWTAWEPCSMACGGGIQERVRKVDIPIRANGRCPGQKHPDRFQMQQCNTQDCVGDEICIARQDLVIAIDGSGSLKQEGFDILQKFALNLTSKYQSTYYGVEDMRIGLVLFGNGEYFDNGTVAAALEVVPITSDLESVSTAIAGLQWQRGFTNMMQALQAADNMFADGRDDAQSAVMVLSDGKYTNAYRTTMKATALKDKGVQIFMAPIAESSTNSLLVLRGWASEPWETNYERIPGLTALINNEPEFAQKLLVKFCPARSPMQTAERMRSRCGGPGSCYLRSTGGGLPLRQPCGEWKKMRTADTAEACMELVKEVGILAFAFQDGGRGAGSCFSEAIDVTDDLWAEALNDRVNMTCPGGSWAYNEYTSTYIMNPSMFGDLFDESQGTTGTVGVFAGDRASQPAAMRLMLGLALALALCAPGRAALLRSGADAEGKRAVAGTSLRAKVGYMVQDMLRSKDITTRHIAHKLHKKMKLSDALPLLEDKLPKDVTSLLHLSNGGQAAGQFSEAAARVSIPVVTGETWSTGARPSPPERIRLGEGGIADMNTRINDLESALGILKRGFQTTREKNAYELSLRQDDQDVFTAILQLSKCPNAYGDDTYSLVQFQICDTDNGTQVEVSDAALAAKLNRSPRVQKVLQEVLGAASSGAPSLLQIDQAPPPQSVKQPKGGSRKCLNGQVNCGYLHDLMALEWGKFKDLVDELTYIMQRNRDAYEGEKENMNEQIATLRSNKMKFTEMLGESISEINSLTAATREKQQQHRDIERAFTMRMANCKKRMSEILYTNICGTRTVRNALMRYSSVSPTNSIKDCDVTDWSAGPCTTDGRGSSVPVDCDDSCPADVGGVDVDACGGMKHLTRQVIVSPNSFGMACPPLFFERKNGTEGMKCNQFHCPVHCSLSEWSGWSGCSKECGGGTQGRTRSILVKPKNGGTECDATLEEQPCNTGSCDRDCTLMPWTAWEPCSMACGGGIQERVRKVDIPIRANGKCPGQKHPDRFQMQECNTQDCVGDEICIARQDLVIAIDGSGSLKQEGFDILQKFALNLTSKYQSTYYGVEDMRIGLVLFGNGEYFDNGTVAAALEVVPITSDLESVSTAIAGLQWQRGFTNMMQALQAADNMFADGRDDAQSAVMVLSDGKYTNAYRTTMKATALKDKGVQIFMAPIAESSTNSLLVLRGWASEPWETNYERIPGLTALINNEPEFAQKLLAQQGYLKIHEEGYPSDSCGEWKRMRTADTAEACMEFVKEVGLLAFAFQDGGRGAGSCFSEAIDVTDDLWAEALNDRVNMTCPGGSWVYNEYTSTYIMNPSMFGDLFDESS</sequence>
<dbReference type="Pfam" id="PF19028">
    <property type="entry name" value="TSP1_spondin"/>
    <property type="match status" value="3"/>
</dbReference>
<dbReference type="Proteomes" id="UP001189429">
    <property type="component" value="Unassembled WGS sequence"/>
</dbReference>
<dbReference type="InterPro" id="IPR044004">
    <property type="entry name" value="TSP1_spondin_dom"/>
</dbReference>
<comment type="caution">
    <text evidence="11">The sequence shown here is derived from an EMBL/GenBank/DDBJ whole genome shotgun (WGS) entry which is preliminary data.</text>
</comment>
<keyword evidence="6" id="KW-0325">Glycoprotein</keyword>
<dbReference type="EMBL" id="CAUYUJ010009447">
    <property type="protein sequence ID" value="CAK0826821.1"/>
    <property type="molecule type" value="Genomic_DNA"/>
</dbReference>
<dbReference type="InterPro" id="IPR036383">
    <property type="entry name" value="TSP1_rpt_sf"/>
</dbReference>
<evidence type="ECO:0000256" key="6">
    <source>
        <dbReference type="ARBA" id="ARBA00023180"/>
    </source>
</evidence>
<evidence type="ECO:0000256" key="9">
    <source>
        <dbReference type="SAM" id="SignalP"/>
    </source>
</evidence>
<evidence type="ECO:0000256" key="2">
    <source>
        <dbReference type="ARBA" id="ARBA00022525"/>
    </source>
</evidence>
<feature type="domain" description="VWFA" evidence="10">
    <location>
        <begin position="1550"/>
        <end position="1738"/>
    </location>
</feature>
<dbReference type="SMART" id="SM00327">
    <property type="entry name" value="VWA"/>
    <property type="match status" value="3"/>
</dbReference>
<evidence type="ECO:0000313" key="12">
    <source>
        <dbReference type="Proteomes" id="UP001189429"/>
    </source>
</evidence>
<evidence type="ECO:0000256" key="3">
    <source>
        <dbReference type="ARBA" id="ARBA00022729"/>
    </source>
</evidence>
<feature type="region of interest" description="Disordered" evidence="8">
    <location>
        <begin position="1185"/>
        <end position="1205"/>
    </location>
</feature>
<dbReference type="Pfam" id="PF00092">
    <property type="entry name" value="VWA"/>
    <property type="match status" value="3"/>
</dbReference>
<feature type="chain" id="PRO_5046885077" description="VWFA domain-containing protein" evidence="9">
    <location>
        <begin position="20"/>
        <end position="2803"/>
    </location>
</feature>
<reference evidence="11" key="1">
    <citation type="submission" date="2023-10" db="EMBL/GenBank/DDBJ databases">
        <authorList>
            <person name="Chen Y."/>
            <person name="Shah S."/>
            <person name="Dougan E. K."/>
            <person name="Thang M."/>
            <person name="Chan C."/>
        </authorList>
    </citation>
    <scope>NUCLEOTIDE SEQUENCE [LARGE SCALE GENOMIC DNA]</scope>
</reference>
<feature type="coiled-coil region" evidence="7">
    <location>
        <begin position="2198"/>
        <end position="2225"/>
    </location>
</feature>
<feature type="signal peptide" evidence="9">
    <location>
        <begin position="1"/>
        <end position="19"/>
    </location>
</feature>
<evidence type="ECO:0000256" key="4">
    <source>
        <dbReference type="ARBA" id="ARBA00022737"/>
    </source>
</evidence>
<name>A0ABN9S767_9DINO</name>
<dbReference type="Pfam" id="PF00090">
    <property type="entry name" value="TSP_1"/>
    <property type="match status" value="3"/>
</dbReference>
<evidence type="ECO:0000313" key="11">
    <source>
        <dbReference type="EMBL" id="CAK0826821.1"/>
    </source>
</evidence>
<organism evidence="11 12">
    <name type="scientific">Prorocentrum cordatum</name>
    <dbReference type="NCBI Taxonomy" id="2364126"/>
    <lineage>
        <taxon>Eukaryota</taxon>
        <taxon>Sar</taxon>
        <taxon>Alveolata</taxon>
        <taxon>Dinophyceae</taxon>
        <taxon>Prorocentrales</taxon>
        <taxon>Prorocentraceae</taxon>
        <taxon>Prorocentrum</taxon>
    </lineage>
</organism>
<keyword evidence="12" id="KW-1185">Reference proteome</keyword>
<dbReference type="SUPFAM" id="SSF82895">
    <property type="entry name" value="TSP-1 type 1 repeat"/>
    <property type="match status" value="6"/>
</dbReference>
<dbReference type="Gene3D" id="3.40.50.410">
    <property type="entry name" value="von Willebrand factor, type A domain"/>
    <property type="match status" value="3"/>
</dbReference>
<gene>
    <name evidence="11" type="ORF">PCOR1329_LOCUS26522</name>
</gene>
<feature type="coiled-coil region" evidence="7">
    <location>
        <begin position="247"/>
        <end position="274"/>
    </location>
</feature>
<protein>
    <recommendedName>
        <fullName evidence="10">VWFA domain-containing protein</fullName>
    </recommendedName>
</protein>
<evidence type="ECO:0000256" key="8">
    <source>
        <dbReference type="SAM" id="MobiDB-lite"/>
    </source>
</evidence>
<evidence type="ECO:0000256" key="5">
    <source>
        <dbReference type="ARBA" id="ARBA00023157"/>
    </source>
</evidence>
<dbReference type="Gene3D" id="2.20.100.10">
    <property type="entry name" value="Thrombospondin type-1 (TSP1) repeat"/>
    <property type="match status" value="6"/>
</dbReference>
<proteinExistence type="predicted"/>
<keyword evidence="3 9" id="KW-0732">Signal</keyword>
<dbReference type="PROSITE" id="PS50234">
    <property type="entry name" value="VWFA"/>
    <property type="match status" value="3"/>
</dbReference>
<feature type="domain" description="VWFA" evidence="10">
    <location>
        <begin position="2504"/>
        <end position="2692"/>
    </location>
</feature>
<keyword evidence="2" id="KW-0964">Secreted</keyword>